<gene>
    <name evidence="5" type="primary">msrA</name>
    <name evidence="5" type="ORF">SNAT2548_LOCUS25689</name>
</gene>
<organism evidence="5 6">
    <name type="scientific">Symbiodinium natans</name>
    <dbReference type="NCBI Taxonomy" id="878477"/>
    <lineage>
        <taxon>Eukaryota</taxon>
        <taxon>Sar</taxon>
        <taxon>Alveolata</taxon>
        <taxon>Dinophyceae</taxon>
        <taxon>Suessiales</taxon>
        <taxon>Symbiodiniaceae</taxon>
        <taxon>Symbiodinium</taxon>
    </lineage>
</organism>
<accession>A0A812S2S8</accession>
<comment type="caution">
    <text evidence="5">The sequence shown here is derived from an EMBL/GenBank/DDBJ whole genome shotgun (WGS) entry which is preliminary data.</text>
</comment>
<keyword evidence="6" id="KW-1185">Reference proteome</keyword>
<name>A0A812S2S8_9DINO</name>
<dbReference type="AlphaFoldDB" id="A0A812S2S8"/>
<dbReference type="InterPro" id="IPR036188">
    <property type="entry name" value="FAD/NAD-bd_sf"/>
</dbReference>
<protein>
    <submittedName>
        <fullName evidence="5">MsrA protein</fullName>
    </submittedName>
</protein>
<evidence type="ECO:0000313" key="5">
    <source>
        <dbReference type="EMBL" id="CAE7461820.1"/>
    </source>
</evidence>
<keyword evidence="1" id="KW-0285">Flavoprotein</keyword>
<keyword evidence="3" id="KW-0560">Oxidoreductase</keyword>
<sequence>MDQPEFVVAVVGAGLAGLSFAAAWAQDAGSRRFGTRVVVFEQSVVLDPGAFRSLPLAHSGLKALRQLGFPLASSQTMQEVPRLELLQWFEGKLPDAIHFGKAFQGFSIGADAGHGKIFCSFQSKELGISRVEGPFDVLVAADGLRSDVRCQCEAVINQGPYQLRNLFLGGSVLLLGDARRVFRNERDLGFGRVFGGGNKAMAEGADLSVCQISLSVLRTLGTRSPGLGVELAGSLLEAIACSARHGLRQWSAAVALTCLSCGTAVLTMRWRGLEAISELFTR</sequence>
<evidence type="ECO:0000256" key="4">
    <source>
        <dbReference type="ARBA" id="ARBA00023033"/>
    </source>
</evidence>
<reference evidence="5" key="1">
    <citation type="submission" date="2021-02" db="EMBL/GenBank/DDBJ databases">
        <authorList>
            <person name="Dougan E. K."/>
            <person name="Rhodes N."/>
            <person name="Thang M."/>
            <person name="Chan C."/>
        </authorList>
    </citation>
    <scope>NUCLEOTIDE SEQUENCE</scope>
</reference>
<dbReference type="Proteomes" id="UP000604046">
    <property type="component" value="Unassembled WGS sequence"/>
</dbReference>
<keyword evidence="4" id="KW-0503">Monooxygenase</keyword>
<keyword evidence="2" id="KW-0274">FAD</keyword>
<dbReference type="PANTHER" id="PTHR46972">
    <property type="entry name" value="MONOOXYGENASE ASQM-RELATED"/>
    <property type="match status" value="1"/>
</dbReference>
<evidence type="ECO:0000256" key="1">
    <source>
        <dbReference type="ARBA" id="ARBA00022630"/>
    </source>
</evidence>
<evidence type="ECO:0000313" key="6">
    <source>
        <dbReference type="Proteomes" id="UP000604046"/>
    </source>
</evidence>
<dbReference type="EMBL" id="CAJNDS010002404">
    <property type="protein sequence ID" value="CAE7461820.1"/>
    <property type="molecule type" value="Genomic_DNA"/>
</dbReference>
<dbReference type="PANTHER" id="PTHR46972:SF1">
    <property type="entry name" value="FAD DEPENDENT OXIDOREDUCTASE DOMAIN-CONTAINING PROTEIN"/>
    <property type="match status" value="1"/>
</dbReference>
<dbReference type="OrthoDB" id="408721at2759"/>
<dbReference type="Gene3D" id="3.50.50.60">
    <property type="entry name" value="FAD/NAD(P)-binding domain"/>
    <property type="match status" value="1"/>
</dbReference>
<evidence type="ECO:0000256" key="2">
    <source>
        <dbReference type="ARBA" id="ARBA00022827"/>
    </source>
</evidence>
<dbReference type="GO" id="GO:0004497">
    <property type="term" value="F:monooxygenase activity"/>
    <property type="evidence" value="ECO:0007669"/>
    <property type="project" value="UniProtKB-KW"/>
</dbReference>
<proteinExistence type="predicted"/>
<evidence type="ECO:0000256" key="3">
    <source>
        <dbReference type="ARBA" id="ARBA00023002"/>
    </source>
</evidence>
<dbReference type="SUPFAM" id="SSF51905">
    <property type="entry name" value="FAD/NAD(P)-binding domain"/>
    <property type="match status" value="1"/>
</dbReference>